<dbReference type="InterPro" id="IPR001100">
    <property type="entry name" value="Pyr_nuc-diS_OxRdtase"/>
</dbReference>
<keyword evidence="4" id="KW-0274">FAD</keyword>
<evidence type="ECO:0000256" key="4">
    <source>
        <dbReference type="ARBA" id="ARBA00022827"/>
    </source>
</evidence>
<evidence type="ECO:0000259" key="5">
    <source>
        <dbReference type="Pfam" id="PF02852"/>
    </source>
</evidence>
<dbReference type="PANTHER" id="PTHR43014:SF2">
    <property type="entry name" value="MERCURIC REDUCTASE"/>
    <property type="match status" value="1"/>
</dbReference>
<evidence type="ECO:0000313" key="7">
    <source>
        <dbReference type="EMBL" id="MDF8266112.1"/>
    </source>
</evidence>
<organism evidence="7 8">
    <name type="scientific">Luteipulveratus flavus</name>
    <dbReference type="NCBI Taxonomy" id="3031728"/>
    <lineage>
        <taxon>Bacteria</taxon>
        <taxon>Bacillati</taxon>
        <taxon>Actinomycetota</taxon>
        <taxon>Actinomycetes</taxon>
        <taxon>Micrococcales</taxon>
        <taxon>Dermacoccaceae</taxon>
        <taxon>Luteipulveratus</taxon>
    </lineage>
</organism>
<comment type="similarity">
    <text evidence="2">Belongs to the class-I pyridine nucleotide-disulfide oxidoreductase family.</text>
</comment>
<keyword evidence="3" id="KW-0285">Flavoprotein</keyword>
<gene>
    <name evidence="7" type="ORF">P4R38_17825</name>
</gene>
<dbReference type="InterPro" id="IPR016156">
    <property type="entry name" value="FAD/NAD-linked_Rdtase_dimer_sf"/>
</dbReference>
<feature type="domain" description="FAD/NAD(P)-binding" evidence="6">
    <location>
        <begin position="16"/>
        <end position="331"/>
    </location>
</feature>
<protein>
    <submittedName>
        <fullName evidence="7">NAD(P)/FAD-dependent oxidoreductase</fullName>
    </submittedName>
</protein>
<dbReference type="Proteomes" id="UP001528912">
    <property type="component" value="Unassembled WGS sequence"/>
</dbReference>
<evidence type="ECO:0000256" key="1">
    <source>
        <dbReference type="ARBA" id="ARBA00001974"/>
    </source>
</evidence>
<keyword evidence="8" id="KW-1185">Reference proteome</keyword>
<proteinExistence type="inferred from homology"/>
<evidence type="ECO:0000256" key="2">
    <source>
        <dbReference type="ARBA" id="ARBA00007532"/>
    </source>
</evidence>
<dbReference type="PANTHER" id="PTHR43014">
    <property type="entry name" value="MERCURIC REDUCTASE"/>
    <property type="match status" value="1"/>
</dbReference>
<dbReference type="SUPFAM" id="SSF55424">
    <property type="entry name" value="FAD/NAD-linked reductases, dimerisation (C-terminal) domain"/>
    <property type="match status" value="1"/>
</dbReference>
<dbReference type="PIRSF" id="PIRSF000350">
    <property type="entry name" value="Mercury_reductase_MerA"/>
    <property type="match status" value="1"/>
</dbReference>
<dbReference type="PRINTS" id="PR00368">
    <property type="entry name" value="FADPNR"/>
</dbReference>
<dbReference type="InterPro" id="IPR023753">
    <property type="entry name" value="FAD/NAD-binding_dom"/>
</dbReference>
<sequence length="478" mass="50582">MTSTDSPDQSDTEDAYDVIVVGAGPVGENLAGRTAAAGLRTVIVESELVGGECSYWACMPSKTLLRSGHALRAAERVAGSAEAVRGPLDVEKVLRRRDEFIHDLDDSSQVEWVEDAGITLVRGVGRLVGERTVAVRDRDGSGERVLTARQAVALATGSRANLPPLDGLDDVAPWTSREITNAKAAPRRLVIVGGGVVAVEMAQAWSWLGSEVTLVVRGQAVLERNEPFVGEAVLAALRNDGITVLLGRESTSVTRDGDGPRTLTLDDGSTLTCDELVIATGRKPRTDDLGLDVVGLKDGDYVEVDDTLRTPGTPWLYAVGDVNGRALLTHQGKYQARIASDAIVARARGEEVPYTAVADHRAVPQVVFTDPEVAAVGLTLQEAKDAGRSCRMVEYDLGSVAGAAVQADGYTGKVALVVDEDAQTVIGATFVGQDVAEMLQAATIVVAAEVPLSALRHAVPAYPTMSEVWLRLMEELGQ</sequence>
<accession>A0ABT6CCU9</accession>
<dbReference type="Pfam" id="PF07992">
    <property type="entry name" value="Pyr_redox_2"/>
    <property type="match status" value="1"/>
</dbReference>
<dbReference type="Pfam" id="PF02852">
    <property type="entry name" value="Pyr_redox_dim"/>
    <property type="match status" value="1"/>
</dbReference>
<dbReference type="Gene3D" id="3.50.50.60">
    <property type="entry name" value="FAD/NAD(P)-binding domain"/>
    <property type="match status" value="2"/>
</dbReference>
<dbReference type="RefSeq" id="WP_277193340.1">
    <property type="nucleotide sequence ID" value="NZ_JAROAV010000050.1"/>
</dbReference>
<comment type="caution">
    <text evidence="7">The sequence shown here is derived from an EMBL/GenBank/DDBJ whole genome shotgun (WGS) entry which is preliminary data.</text>
</comment>
<dbReference type="SUPFAM" id="SSF51905">
    <property type="entry name" value="FAD/NAD(P)-binding domain"/>
    <property type="match status" value="1"/>
</dbReference>
<name>A0ABT6CCU9_9MICO</name>
<evidence type="ECO:0000259" key="6">
    <source>
        <dbReference type="Pfam" id="PF07992"/>
    </source>
</evidence>
<reference evidence="7 8" key="1">
    <citation type="submission" date="2023-03" db="EMBL/GenBank/DDBJ databases">
        <title>YIM 133296 draft genome.</title>
        <authorList>
            <person name="Xiong L."/>
        </authorList>
    </citation>
    <scope>NUCLEOTIDE SEQUENCE [LARGE SCALE GENOMIC DNA]</scope>
    <source>
        <strain evidence="7 8">YIM 133296</strain>
    </source>
</reference>
<evidence type="ECO:0000256" key="3">
    <source>
        <dbReference type="ARBA" id="ARBA00022630"/>
    </source>
</evidence>
<dbReference type="PRINTS" id="PR00411">
    <property type="entry name" value="PNDRDTASEI"/>
</dbReference>
<evidence type="ECO:0000313" key="8">
    <source>
        <dbReference type="Proteomes" id="UP001528912"/>
    </source>
</evidence>
<dbReference type="EMBL" id="JAROAV010000050">
    <property type="protein sequence ID" value="MDF8266112.1"/>
    <property type="molecule type" value="Genomic_DNA"/>
</dbReference>
<dbReference type="InterPro" id="IPR036188">
    <property type="entry name" value="FAD/NAD-bd_sf"/>
</dbReference>
<dbReference type="InterPro" id="IPR004099">
    <property type="entry name" value="Pyr_nucl-diS_OxRdtase_dimer"/>
</dbReference>
<dbReference type="Gene3D" id="3.30.390.30">
    <property type="match status" value="1"/>
</dbReference>
<feature type="domain" description="Pyridine nucleotide-disulphide oxidoreductase dimerisation" evidence="5">
    <location>
        <begin position="363"/>
        <end position="469"/>
    </location>
</feature>
<comment type="cofactor">
    <cofactor evidence="1">
        <name>FAD</name>
        <dbReference type="ChEBI" id="CHEBI:57692"/>
    </cofactor>
</comment>